<protein>
    <submittedName>
        <fullName evidence="1">Uncharacterized protein</fullName>
    </submittedName>
</protein>
<evidence type="ECO:0000313" key="2">
    <source>
        <dbReference type="Proteomes" id="UP000324781"/>
    </source>
</evidence>
<proteinExistence type="predicted"/>
<reference evidence="1 2" key="1">
    <citation type="submission" date="2016-11" db="EMBL/GenBank/DDBJ databases">
        <authorList>
            <person name="Varghese N."/>
            <person name="Submissions S."/>
        </authorList>
    </citation>
    <scope>NUCLEOTIDE SEQUENCE [LARGE SCALE GENOMIC DNA]</scope>
    <source>
        <strain evidence="1 2">DSM 19027</strain>
    </source>
</reference>
<gene>
    <name evidence="1" type="ORF">SAMN05444373_100711</name>
</gene>
<evidence type="ECO:0000313" key="1">
    <source>
        <dbReference type="EMBL" id="SHI70038.1"/>
    </source>
</evidence>
<name>A0A1M6DAG5_9FIRM</name>
<accession>A0A1M6DAG5</accession>
<organism evidence="1 2">
    <name type="scientific">Thermoclostridium caenicola</name>
    <dbReference type="NCBI Taxonomy" id="659425"/>
    <lineage>
        <taxon>Bacteria</taxon>
        <taxon>Bacillati</taxon>
        <taxon>Bacillota</taxon>
        <taxon>Clostridia</taxon>
        <taxon>Eubacteriales</taxon>
        <taxon>Oscillospiraceae</taxon>
        <taxon>Thermoclostridium</taxon>
    </lineage>
</organism>
<dbReference type="Proteomes" id="UP000324781">
    <property type="component" value="Unassembled WGS sequence"/>
</dbReference>
<dbReference type="AlphaFoldDB" id="A0A1M6DAG5"/>
<keyword evidence="2" id="KW-1185">Reference proteome</keyword>
<dbReference type="RefSeq" id="WP_149677973.1">
    <property type="nucleotide sequence ID" value="NZ_DAONMB010000047.1"/>
</dbReference>
<dbReference type="EMBL" id="FQZP01000007">
    <property type="protein sequence ID" value="SHI70038.1"/>
    <property type="molecule type" value="Genomic_DNA"/>
</dbReference>
<sequence length="199" mass="22651">MDLAPYKIKLSKNKDGNNAYCQYVLTYKKGKGHAGQAGYDILSALAGDSDLILELNTELFYGVSREPDKCAEKLLKDIQALNLEHYYRMVTSGTPLRLFGLTLERKDKKQAYQIAVHVPNRIWKEPFFRDVLPACGARYYIAREPMDARSVLDGLFDLSEEQKAAMFRRVLFHLAEQGVIGIMSAEEQENELRSLLGLR</sequence>